<gene>
    <name evidence="1" type="ORF">KM031_16285</name>
</gene>
<dbReference type="RefSeq" id="WP_215504404.1">
    <property type="nucleotide sequence ID" value="NZ_CP076361.1"/>
</dbReference>
<proteinExistence type="predicted"/>
<sequence length="367" mass="40342">MSNVVRFAHHAAQSRGASGQGGLAPLLACFAHHRRHLGDAFWLKENAEVLNILVATGRRLPELALAVYQPFYEGIEAQIGFYPQYYRMLLSVTQSLEALGYPGRKSEALAAWIVAQGWPEIEVNDLQRAETRYLLGRAGQTAADDGLDDRLIRFMSRPATFAVPNPRAAYDMLHAIFYLSHYGRRPLDLPAAALTSLQMCGALAHLDQDGDLLAEVCLALRYCGQPLPPLWLDLLRREARSFKIDVASCSDSADAYHNFLVNQWLLETIGDTAFGDIFYAGPMRFILPRPLISPLREWSQALLALGSDRRADWAAMRSACAPRLSAAAVAVADAGAEGSPGFEAFFAHFARSAQPFAEPTKLVRIGA</sequence>
<dbReference type="InterPro" id="IPR054197">
    <property type="entry name" value="DUF6902"/>
</dbReference>
<dbReference type="AlphaFoldDB" id="A0A975P6Q0"/>
<dbReference type="EMBL" id="CP076361">
    <property type="protein sequence ID" value="QWK90347.1"/>
    <property type="molecule type" value="Genomic_DNA"/>
</dbReference>
<name>A0A975P6Q0_9RHOB</name>
<dbReference type="Pfam" id="PF21843">
    <property type="entry name" value="DUF6902"/>
    <property type="match status" value="1"/>
</dbReference>
<protein>
    <submittedName>
        <fullName evidence="1">Uncharacterized protein</fullName>
    </submittedName>
</protein>
<evidence type="ECO:0000313" key="1">
    <source>
        <dbReference type="EMBL" id="QWK90347.1"/>
    </source>
</evidence>
<evidence type="ECO:0000313" key="2">
    <source>
        <dbReference type="Proteomes" id="UP000679352"/>
    </source>
</evidence>
<dbReference type="KEGG" id="gfu:KM031_16285"/>
<organism evidence="1 2">
    <name type="scientific">Gemmobacter fulvus</name>
    <dbReference type="NCBI Taxonomy" id="2840474"/>
    <lineage>
        <taxon>Bacteria</taxon>
        <taxon>Pseudomonadati</taxon>
        <taxon>Pseudomonadota</taxon>
        <taxon>Alphaproteobacteria</taxon>
        <taxon>Rhodobacterales</taxon>
        <taxon>Paracoccaceae</taxon>
        <taxon>Gemmobacter</taxon>
    </lineage>
</organism>
<reference evidence="1" key="1">
    <citation type="submission" date="2021-06" db="EMBL/GenBank/DDBJ databases">
        <title>Direct submission.</title>
        <authorList>
            <person name="Lee C.-S."/>
            <person name="Jin L."/>
        </authorList>
    </citation>
    <scope>NUCLEOTIDE SEQUENCE</scope>
    <source>
        <strain evidence="1">Con5</strain>
    </source>
</reference>
<accession>A0A975P6Q0</accession>
<dbReference type="Proteomes" id="UP000679352">
    <property type="component" value="Chromosome"/>
</dbReference>
<keyword evidence="2" id="KW-1185">Reference proteome</keyword>